<name>H2BT06_GILLR</name>
<accession>H2BT06</accession>
<keyword evidence="4" id="KW-1185">Reference proteome</keyword>
<dbReference type="EMBL" id="JH594606">
    <property type="protein sequence ID" value="EHQ02564.1"/>
    <property type="molecule type" value="Genomic_DNA"/>
</dbReference>
<organism evidence="3 4">
    <name type="scientific">Gillisia limnaea (strain DSM 15749 / LMG 21470 / R-8282)</name>
    <dbReference type="NCBI Taxonomy" id="865937"/>
    <lineage>
        <taxon>Bacteria</taxon>
        <taxon>Pseudomonadati</taxon>
        <taxon>Bacteroidota</taxon>
        <taxon>Flavobacteriia</taxon>
        <taxon>Flavobacteriales</taxon>
        <taxon>Flavobacteriaceae</taxon>
        <taxon>Gillisia</taxon>
    </lineage>
</organism>
<dbReference type="STRING" id="865937.Gilli_1923"/>
<dbReference type="RefSeq" id="WP_006988874.1">
    <property type="nucleotide sequence ID" value="NZ_JH594606.1"/>
</dbReference>
<feature type="domain" description="ThuA-like" evidence="2">
    <location>
        <begin position="24"/>
        <end position="235"/>
    </location>
</feature>
<feature type="chain" id="PRO_5003559950" description="ThuA-like domain-containing protein" evidence="1">
    <location>
        <begin position="21"/>
        <end position="238"/>
    </location>
</feature>
<reference evidence="4" key="1">
    <citation type="journal article" date="2012" name="Stand. Genomic Sci.">
        <title>Genome sequence of the Antarctic rhodopsins-containing flavobacterium Gillisia limnaea type strain (R-8282(T)).</title>
        <authorList>
            <person name="Riedel T."/>
            <person name="Held B."/>
            <person name="Nolan M."/>
            <person name="Lucas S."/>
            <person name="Lapidus A."/>
            <person name="Tice H."/>
            <person name="Del Rio T.G."/>
            <person name="Cheng J.F."/>
            <person name="Han C."/>
            <person name="Tapia R."/>
            <person name="Goodwin L.A."/>
            <person name="Pitluck S."/>
            <person name="Liolios K."/>
            <person name="Mavromatis K."/>
            <person name="Pagani I."/>
            <person name="Ivanova N."/>
            <person name="Mikhailova N."/>
            <person name="Pati A."/>
            <person name="Chen A."/>
            <person name="Palaniappan K."/>
            <person name="Land M."/>
            <person name="Rohde M."/>
            <person name="Tindall B.J."/>
            <person name="Detter J.C."/>
            <person name="Goker M."/>
            <person name="Bristow J."/>
            <person name="Eisen J.A."/>
            <person name="Markowitz V."/>
            <person name="Hugenholtz P."/>
            <person name="Kyrpides N.C."/>
            <person name="Klenk H.P."/>
            <person name="Woyke T."/>
        </authorList>
    </citation>
    <scope>NUCLEOTIDE SEQUENCE [LARGE SCALE GENOMIC DNA]</scope>
    <source>
        <strain evidence="4">DSM 15749 / LMG 21470 / R-8282</strain>
    </source>
</reference>
<evidence type="ECO:0000259" key="2">
    <source>
        <dbReference type="Pfam" id="PF06283"/>
    </source>
</evidence>
<dbReference type="eggNOG" id="COG3828">
    <property type="taxonomic scope" value="Bacteria"/>
</dbReference>
<evidence type="ECO:0000313" key="4">
    <source>
        <dbReference type="Proteomes" id="UP000003844"/>
    </source>
</evidence>
<dbReference type="PANTHER" id="PTHR40469">
    <property type="entry name" value="SECRETED GLYCOSYL HYDROLASE"/>
    <property type="match status" value="1"/>
</dbReference>
<dbReference type="InterPro" id="IPR029010">
    <property type="entry name" value="ThuA-like"/>
</dbReference>
<dbReference type="OrthoDB" id="9816308at2"/>
<evidence type="ECO:0000313" key="3">
    <source>
        <dbReference type="EMBL" id="EHQ02564.1"/>
    </source>
</evidence>
<dbReference type="Pfam" id="PF06283">
    <property type="entry name" value="ThuA"/>
    <property type="match status" value="1"/>
</dbReference>
<evidence type="ECO:0000256" key="1">
    <source>
        <dbReference type="SAM" id="SignalP"/>
    </source>
</evidence>
<dbReference type="SUPFAM" id="SSF52317">
    <property type="entry name" value="Class I glutamine amidotransferase-like"/>
    <property type="match status" value="1"/>
</dbReference>
<dbReference type="InterPro" id="IPR029062">
    <property type="entry name" value="Class_I_gatase-like"/>
</dbReference>
<feature type="signal peptide" evidence="1">
    <location>
        <begin position="1"/>
        <end position="20"/>
    </location>
</feature>
<protein>
    <recommendedName>
        <fullName evidence="2">ThuA-like domain-containing protein</fullName>
    </recommendedName>
</protein>
<gene>
    <name evidence="3" type="ORF">Gilli_1923</name>
</gene>
<keyword evidence="1" id="KW-0732">Signal</keyword>
<dbReference type="AlphaFoldDB" id="H2BT06"/>
<dbReference type="Gene3D" id="3.40.50.880">
    <property type="match status" value="1"/>
</dbReference>
<dbReference type="HOGENOM" id="CLU_057383_1_2_10"/>
<dbReference type="Proteomes" id="UP000003844">
    <property type="component" value="Unassembled WGS sequence"/>
</dbReference>
<proteinExistence type="predicted"/>
<sequence>MKSLKILIAILFFNFSFTYAQGKNVLVFHKTEGFYHESIPKGIKTIQELGKEHSFNVEETKDSENFTKNNLKEYSLVIFLNTTGDVLDLQQQNALEDFINNGGSYFGIHAATDTEYDWAWYGKLAGAYFNSHPKIAKAEITVTAPEHPTVAHLPKTWIREDEWYNFKNINPEITVLLNLEERTYQGGENGEDHPIAWYRKLDGGGISIYTAGGHTDEAYDEPEFREHILQSILFALGA</sequence>
<dbReference type="PANTHER" id="PTHR40469:SF2">
    <property type="entry name" value="GALACTOSE-BINDING DOMAIN-LIKE SUPERFAMILY PROTEIN"/>
    <property type="match status" value="1"/>
</dbReference>